<dbReference type="InterPro" id="IPR012349">
    <property type="entry name" value="Split_barrel_FMN-bd"/>
</dbReference>
<protein>
    <submittedName>
        <fullName evidence="3">Nitroreductase family deazaflavin-dependent oxidoreductase</fullName>
    </submittedName>
</protein>
<keyword evidence="4" id="KW-1185">Reference proteome</keyword>
<evidence type="ECO:0000256" key="2">
    <source>
        <dbReference type="ARBA" id="ARBA00049106"/>
    </source>
</evidence>
<dbReference type="Proteomes" id="UP000235005">
    <property type="component" value="Unassembled WGS sequence"/>
</dbReference>
<comment type="catalytic activity">
    <reaction evidence="2">
        <text>oxidized coenzyme F420-(gamma-L-Glu)(n) + a quinol + H(+) = reduced coenzyme F420-(gamma-L-Glu)(n) + a quinone</text>
        <dbReference type="Rhea" id="RHEA:39663"/>
        <dbReference type="Rhea" id="RHEA-COMP:12939"/>
        <dbReference type="Rhea" id="RHEA-COMP:14378"/>
        <dbReference type="ChEBI" id="CHEBI:15378"/>
        <dbReference type="ChEBI" id="CHEBI:24646"/>
        <dbReference type="ChEBI" id="CHEBI:132124"/>
        <dbReference type="ChEBI" id="CHEBI:133980"/>
        <dbReference type="ChEBI" id="CHEBI:139511"/>
    </reaction>
</comment>
<evidence type="ECO:0000313" key="4">
    <source>
        <dbReference type="Proteomes" id="UP000235005"/>
    </source>
</evidence>
<dbReference type="EMBL" id="PKUS01000008">
    <property type="protein sequence ID" value="PLW69166.1"/>
    <property type="molecule type" value="Genomic_DNA"/>
</dbReference>
<name>A0A2N5X3U1_9GAMM</name>
<dbReference type="PANTHER" id="PTHR39428">
    <property type="entry name" value="F420H(2)-DEPENDENT QUINONE REDUCTASE RV1261C"/>
    <property type="match status" value="1"/>
</dbReference>
<evidence type="ECO:0000256" key="1">
    <source>
        <dbReference type="ARBA" id="ARBA00008710"/>
    </source>
</evidence>
<dbReference type="GO" id="GO:0016491">
    <property type="term" value="F:oxidoreductase activity"/>
    <property type="evidence" value="ECO:0007669"/>
    <property type="project" value="InterPro"/>
</dbReference>
<reference evidence="3 4" key="1">
    <citation type="submission" date="2018-01" db="EMBL/GenBank/DDBJ databases">
        <title>The draft genome sequence of Halioglobus lutimaris HF004.</title>
        <authorList>
            <person name="Du Z.-J."/>
            <person name="Shi M.-J."/>
        </authorList>
    </citation>
    <scope>NUCLEOTIDE SEQUENCE [LARGE SCALE GENOMIC DNA]</scope>
    <source>
        <strain evidence="3 4">HF004</strain>
    </source>
</reference>
<gene>
    <name evidence="3" type="ORF">C0039_08885</name>
</gene>
<dbReference type="GO" id="GO:0005886">
    <property type="term" value="C:plasma membrane"/>
    <property type="evidence" value="ECO:0007669"/>
    <property type="project" value="TreeGrafter"/>
</dbReference>
<dbReference type="Pfam" id="PF04075">
    <property type="entry name" value="F420H2_quin_red"/>
    <property type="match status" value="1"/>
</dbReference>
<comment type="similarity">
    <text evidence="1">Belongs to the F420H(2)-dependent quinone reductase family.</text>
</comment>
<proteinExistence type="inferred from homology"/>
<dbReference type="Gene3D" id="2.30.110.10">
    <property type="entry name" value="Electron Transport, Fmn-binding Protein, Chain A"/>
    <property type="match status" value="1"/>
</dbReference>
<sequence>MEGLTMATKNRNAMVKPDFMSDEDWENLKSATASMDRIIGDAKADVADYLANPEGRATGAGPSGLPTLLLTVVGRKTGQERTTPLVFLQHGEEMVVVGSLAGYDEHPAWVLNLNATPECIVQCDANRMTATSRDASDEEREALWPKLIAMFPPWGYFQSQTDRPFAVKILTPTGPAEALS</sequence>
<comment type="caution">
    <text evidence="3">The sequence shown here is derived from an EMBL/GenBank/DDBJ whole genome shotgun (WGS) entry which is preliminary data.</text>
</comment>
<dbReference type="GO" id="GO:0070967">
    <property type="term" value="F:coenzyme F420 binding"/>
    <property type="evidence" value="ECO:0007669"/>
    <property type="project" value="TreeGrafter"/>
</dbReference>
<dbReference type="AlphaFoldDB" id="A0A2N5X3U1"/>
<evidence type="ECO:0000313" key="3">
    <source>
        <dbReference type="EMBL" id="PLW69166.1"/>
    </source>
</evidence>
<dbReference type="OrthoDB" id="9179360at2"/>
<accession>A0A2N5X3U1</accession>
<dbReference type="PANTHER" id="PTHR39428:SF3">
    <property type="entry name" value="DEAZAFLAVIN-DEPENDENT NITROREDUCTASE"/>
    <property type="match status" value="1"/>
</dbReference>
<dbReference type="NCBIfam" id="TIGR00026">
    <property type="entry name" value="hi_GC_TIGR00026"/>
    <property type="match status" value="1"/>
</dbReference>
<organism evidence="3 4">
    <name type="scientific">Pseudohalioglobus lutimaris</name>
    <dbReference type="NCBI Taxonomy" id="1737061"/>
    <lineage>
        <taxon>Bacteria</taxon>
        <taxon>Pseudomonadati</taxon>
        <taxon>Pseudomonadota</taxon>
        <taxon>Gammaproteobacteria</taxon>
        <taxon>Cellvibrionales</taxon>
        <taxon>Halieaceae</taxon>
        <taxon>Pseudohalioglobus</taxon>
    </lineage>
</organism>
<dbReference type="InterPro" id="IPR004378">
    <property type="entry name" value="F420H2_quin_Rdtase"/>
</dbReference>